<dbReference type="Proteomes" id="UP001159937">
    <property type="component" value="Unassembled WGS sequence"/>
</dbReference>
<comment type="caution">
    <text evidence="1">The sequence shown here is derived from an EMBL/GenBank/DDBJ whole genome shotgun (WGS) entry which is preliminary data.</text>
</comment>
<reference evidence="1" key="1">
    <citation type="submission" date="2022-09" db="EMBL/GenBank/DDBJ databases">
        <title>Intensive care unit water sources are persistently colonized with multi-drug resistant bacteria and are the site of extensive horizontal gene transfer of antibiotic resistance genes.</title>
        <authorList>
            <person name="Diorio-Toth L."/>
        </authorList>
    </citation>
    <scope>NUCLEOTIDE SEQUENCE</scope>
    <source>
        <strain evidence="1">GD03918</strain>
    </source>
</reference>
<evidence type="ECO:0000313" key="2">
    <source>
        <dbReference type="Proteomes" id="UP001159937"/>
    </source>
</evidence>
<dbReference type="AlphaFoldDB" id="A0AAJ1KTF7"/>
<dbReference type="RefSeq" id="WP_224328041.1">
    <property type="nucleotide sequence ID" value="NZ_JAEQMJ010000015.1"/>
</dbReference>
<name>A0AAJ1KTF7_9ENTR</name>
<feature type="non-terminal residue" evidence="1">
    <location>
        <position position="1"/>
    </location>
</feature>
<proteinExistence type="predicted"/>
<organism evidence="1 2">
    <name type="scientific">Klebsiella michiganensis</name>
    <dbReference type="NCBI Taxonomy" id="1134687"/>
    <lineage>
        <taxon>Bacteria</taxon>
        <taxon>Pseudomonadati</taxon>
        <taxon>Pseudomonadota</taxon>
        <taxon>Gammaproteobacteria</taxon>
        <taxon>Enterobacterales</taxon>
        <taxon>Enterobacteriaceae</taxon>
        <taxon>Klebsiella/Raoultella group</taxon>
        <taxon>Klebsiella</taxon>
    </lineage>
</organism>
<accession>A0AAJ1KTF7</accession>
<dbReference type="EMBL" id="JAOCBF010000013">
    <property type="protein sequence ID" value="MDH0963398.1"/>
    <property type="molecule type" value="Genomic_DNA"/>
</dbReference>
<gene>
    <name evidence="1" type="ORF">N5C89_11215</name>
</gene>
<sequence length="62" mass="7226">PKSPARILYQTFFTIGHPQYLSEISIYRFEIKGFLNFTWRHNESDELCGELAGKTTESRDGE</sequence>
<protein>
    <submittedName>
        <fullName evidence="1">Uncharacterized protein</fullName>
    </submittedName>
</protein>
<evidence type="ECO:0000313" key="1">
    <source>
        <dbReference type="EMBL" id="MDH0963398.1"/>
    </source>
</evidence>